<keyword evidence="1" id="KW-0812">Transmembrane</keyword>
<organism evidence="2 3">
    <name type="scientific">Enterococcus saccharolyticus subsp. saccharolyticus ATCC 43076</name>
    <dbReference type="NCBI Taxonomy" id="1139996"/>
    <lineage>
        <taxon>Bacteria</taxon>
        <taxon>Bacillati</taxon>
        <taxon>Bacillota</taxon>
        <taxon>Bacilli</taxon>
        <taxon>Lactobacillales</taxon>
        <taxon>Enterococcaceae</taxon>
        <taxon>Enterococcus</taxon>
    </lineage>
</organism>
<dbReference type="EMBL" id="AHYT01000002">
    <property type="protein sequence ID" value="EOT30169.1"/>
    <property type="molecule type" value="Genomic_DNA"/>
</dbReference>
<keyword evidence="1" id="KW-1133">Transmembrane helix</keyword>
<dbReference type="eggNOG" id="ENOG5031CMR">
    <property type="taxonomic scope" value="Bacteria"/>
</dbReference>
<dbReference type="OrthoDB" id="2243660at2"/>
<dbReference type="HOGENOM" id="CLU_149376_1_1_9"/>
<evidence type="ECO:0000256" key="1">
    <source>
        <dbReference type="SAM" id="Phobius"/>
    </source>
</evidence>
<gene>
    <name evidence="2" type="ORF">OMQ_00864</name>
</gene>
<dbReference type="RefSeq" id="WP_016174665.1">
    <property type="nucleotide sequence ID" value="NZ_KE136389.1"/>
</dbReference>
<evidence type="ECO:0000313" key="2">
    <source>
        <dbReference type="EMBL" id="EOT30169.1"/>
    </source>
</evidence>
<accession>S0NHH0</accession>
<feature type="transmembrane region" description="Helical" evidence="1">
    <location>
        <begin position="9"/>
        <end position="29"/>
    </location>
</feature>
<comment type="caution">
    <text evidence="2">The sequence shown here is derived from an EMBL/GenBank/DDBJ whole genome shotgun (WGS) entry which is preliminary data.</text>
</comment>
<dbReference type="Pfam" id="PF10823">
    <property type="entry name" value="DUF2568"/>
    <property type="match status" value="1"/>
</dbReference>
<name>S0NHH0_9ENTE</name>
<keyword evidence="3" id="KW-1185">Reference proteome</keyword>
<sequence length="110" mass="12445">MQTLKFSNLILAFLLELMALLILSYWGFVYTPLPFMIGIGAPILFIVIWAKWCAPKATHRLEGNALLCLKSLLLSIPVLCLVLLNQLFFAFIFALLILLHLSLSSYFKTV</sequence>
<evidence type="ECO:0000313" key="3">
    <source>
        <dbReference type="Proteomes" id="UP000014136"/>
    </source>
</evidence>
<dbReference type="AlphaFoldDB" id="S0NHH0"/>
<feature type="transmembrane region" description="Helical" evidence="1">
    <location>
        <begin position="35"/>
        <end position="54"/>
    </location>
</feature>
<dbReference type="Proteomes" id="UP000014136">
    <property type="component" value="Unassembled WGS sequence"/>
</dbReference>
<proteinExistence type="predicted"/>
<keyword evidence="1" id="KW-0472">Membrane</keyword>
<evidence type="ECO:0008006" key="4">
    <source>
        <dbReference type="Google" id="ProtNLM"/>
    </source>
</evidence>
<reference evidence="2 3" key="1">
    <citation type="submission" date="2013-03" db="EMBL/GenBank/DDBJ databases">
        <title>The Genome Sequence of Enterococcus saccharolyticus ATCC_43076 (Illumina only assembly).</title>
        <authorList>
            <consortium name="The Broad Institute Genomics Platform"/>
            <consortium name="The Broad Institute Genome Sequencing Center for Infectious Disease"/>
            <person name="Earl A."/>
            <person name="Russ C."/>
            <person name="Gilmore M."/>
            <person name="Surin D."/>
            <person name="Walker B."/>
            <person name="Young S."/>
            <person name="Zeng Q."/>
            <person name="Gargeya S."/>
            <person name="Fitzgerald M."/>
            <person name="Haas B."/>
            <person name="Abouelleil A."/>
            <person name="Allen A.W."/>
            <person name="Alvarado L."/>
            <person name="Arachchi H.M."/>
            <person name="Berlin A.M."/>
            <person name="Chapman S.B."/>
            <person name="Gainer-Dewar J."/>
            <person name="Goldberg J."/>
            <person name="Griggs A."/>
            <person name="Gujja S."/>
            <person name="Hansen M."/>
            <person name="Howarth C."/>
            <person name="Imamovic A."/>
            <person name="Ireland A."/>
            <person name="Larimer J."/>
            <person name="McCowan C."/>
            <person name="Murphy C."/>
            <person name="Pearson M."/>
            <person name="Poon T.W."/>
            <person name="Priest M."/>
            <person name="Roberts A."/>
            <person name="Saif S."/>
            <person name="Shea T."/>
            <person name="Sisk P."/>
            <person name="Sykes S."/>
            <person name="Wortman J."/>
            <person name="Nusbaum C."/>
            <person name="Birren B."/>
        </authorList>
    </citation>
    <scope>NUCLEOTIDE SEQUENCE [LARGE SCALE GENOMIC DNA]</scope>
    <source>
        <strain evidence="2 3">ATCC 43076</strain>
    </source>
</reference>
<dbReference type="InterPro" id="IPR021214">
    <property type="entry name" value="DUF2568"/>
</dbReference>
<protein>
    <recommendedName>
        <fullName evidence="4">Integral membrane protein</fullName>
    </recommendedName>
</protein>